<feature type="binding site" evidence="3">
    <location>
        <position position="36"/>
    </location>
    <ligand>
        <name>Mg(2+)</name>
        <dbReference type="ChEBI" id="CHEBI:18420"/>
        <label>1</label>
    </ligand>
</feature>
<proteinExistence type="inferred from homology"/>
<evidence type="ECO:0000256" key="1">
    <source>
        <dbReference type="ARBA" id="ARBA00010702"/>
    </source>
</evidence>
<feature type="binding site" evidence="3">
    <location>
        <position position="242"/>
    </location>
    <ligand>
        <name>Mg(2+)</name>
        <dbReference type="ChEBI" id="CHEBI:18420"/>
        <label>1</label>
    </ligand>
</feature>
<feature type="binding site" evidence="3">
    <location>
        <position position="240"/>
    </location>
    <ligand>
        <name>Mg(2+)</name>
        <dbReference type="ChEBI" id="CHEBI:18420"/>
        <label>1</label>
    </ligand>
</feature>
<comment type="caution">
    <text evidence="4">The sequence shown here is derived from an EMBL/GenBank/DDBJ whole genome shotgun (WGS) entry which is preliminary data.</text>
</comment>
<comment type="cofactor">
    <cofactor evidence="3">
        <name>Mg(2+)</name>
        <dbReference type="ChEBI" id="CHEBI:18420"/>
    </cofactor>
    <text evidence="3">Binds 2 magnesium ions per subunit.</text>
</comment>
<dbReference type="AlphaFoldDB" id="A0A1F2WRJ1"/>
<feature type="binding site" evidence="3">
    <location>
        <position position="243"/>
    </location>
    <ligand>
        <name>Mg(2+)</name>
        <dbReference type="ChEBI" id="CHEBI:18420"/>
        <label>1</label>
    </ligand>
</feature>
<keyword evidence="3" id="KW-0479">Metal-binding</keyword>
<feature type="binding site" evidence="3">
    <location>
        <position position="37"/>
    </location>
    <ligand>
        <name>Mg(2+)</name>
        <dbReference type="ChEBI" id="CHEBI:18420"/>
        <label>1</label>
    </ligand>
</feature>
<gene>
    <name evidence="4" type="ORF">A2Y75_11485</name>
</gene>
<comment type="similarity">
    <text evidence="1">Belongs to the ADP-ribosylglycohydrolase family.</text>
</comment>
<dbReference type="GO" id="GO:0046872">
    <property type="term" value="F:metal ion binding"/>
    <property type="evidence" value="ECO:0007669"/>
    <property type="project" value="UniProtKB-KW"/>
</dbReference>
<evidence type="ECO:0000313" key="4">
    <source>
        <dbReference type="EMBL" id="OFW59481.1"/>
    </source>
</evidence>
<reference evidence="4 5" key="1">
    <citation type="journal article" date="2016" name="Nat. Commun.">
        <title>Thousands of microbial genomes shed light on interconnected biogeochemical processes in an aquifer system.</title>
        <authorList>
            <person name="Anantharaman K."/>
            <person name="Brown C.T."/>
            <person name="Hug L.A."/>
            <person name="Sharon I."/>
            <person name="Castelle C.J."/>
            <person name="Probst A.J."/>
            <person name="Thomas B.C."/>
            <person name="Singh A."/>
            <person name="Wilkins M.J."/>
            <person name="Karaoz U."/>
            <person name="Brodie E.L."/>
            <person name="Williams K.H."/>
            <person name="Hubbard S.S."/>
            <person name="Banfield J.F."/>
        </authorList>
    </citation>
    <scope>NUCLEOTIDE SEQUENCE [LARGE SCALE GENOMIC DNA]</scope>
</reference>
<evidence type="ECO:0000256" key="2">
    <source>
        <dbReference type="ARBA" id="ARBA00022801"/>
    </source>
</evidence>
<dbReference type="InterPro" id="IPR005502">
    <property type="entry name" value="Ribosyl_crysJ1"/>
</dbReference>
<name>A0A1F2WRJ1_9ACTN</name>
<dbReference type="Proteomes" id="UP000177876">
    <property type="component" value="Unassembled WGS sequence"/>
</dbReference>
<dbReference type="PANTHER" id="PTHR16222">
    <property type="entry name" value="ADP-RIBOSYLGLYCOHYDROLASE"/>
    <property type="match status" value="1"/>
</dbReference>
<dbReference type="PANTHER" id="PTHR16222:SF24">
    <property type="entry name" value="ADP-RIBOSYLHYDROLASE ARH3"/>
    <property type="match status" value="1"/>
</dbReference>
<organism evidence="4 5">
    <name type="scientific">Candidatus Solincola sediminis</name>
    <dbReference type="NCBI Taxonomy" id="1797199"/>
    <lineage>
        <taxon>Bacteria</taxon>
        <taxon>Bacillati</taxon>
        <taxon>Actinomycetota</taxon>
        <taxon>Candidatus Geothermincolia</taxon>
        <taxon>Candidatus Geothermincolales</taxon>
        <taxon>Candidatus Geothermincolaceae</taxon>
        <taxon>Candidatus Solincola</taxon>
    </lineage>
</organism>
<evidence type="ECO:0000313" key="5">
    <source>
        <dbReference type="Proteomes" id="UP000177876"/>
    </source>
</evidence>
<keyword evidence="3" id="KW-0460">Magnesium</keyword>
<keyword evidence="2" id="KW-0378">Hydrolase</keyword>
<dbReference type="STRING" id="1797197.A2Y75_11485"/>
<dbReference type="EMBL" id="MELK01000015">
    <property type="protein sequence ID" value="OFW59481.1"/>
    <property type="molecule type" value="Genomic_DNA"/>
</dbReference>
<protein>
    <recommendedName>
        <fullName evidence="6">ADP-ribosylglycohydrolase</fullName>
    </recommendedName>
</protein>
<dbReference type="InterPro" id="IPR036705">
    <property type="entry name" value="Ribosyl_crysJ1_sf"/>
</dbReference>
<evidence type="ECO:0008006" key="6">
    <source>
        <dbReference type="Google" id="ProtNLM"/>
    </source>
</evidence>
<feature type="binding site" evidence="3">
    <location>
        <position position="35"/>
    </location>
    <ligand>
        <name>Mg(2+)</name>
        <dbReference type="ChEBI" id="CHEBI:18420"/>
        <label>1</label>
    </ligand>
</feature>
<dbReference type="InterPro" id="IPR050792">
    <property type="entry name" value="ADP-ribosylglycohydrolase"/>
</dbReference>
<accession>A0A1F2WRJ1</accession>
<dbReference type="Gene3D" id="1.10.4080.10">
    <property type="entry name" value="ADP-ribosylation/Crystallin J1"/>
    <property type="match status" value="1"/>
</dbReference>
<dbReference type="GO" id="GO:0016787">
    <property type="term" value="F:hydrolase activity"/>
    <property type="evidence" value="ECO:0007669"/>
    <property type="project" value="UniProtKB-KW"/>
</dbReference>
<dbReference type="Pfam" id="PF03747">
    <property type="entry name" value="ADP_ribosyl_GH"/>
    <property type="match status" value="1"/>
</dbReference>
<dbReference type="SUPFAM" id="SSF101478">
    <property type="entry name" value="ADP-ribosylglycohydrolase"/>
    <property type="match status" value="1"/>
</dbReference>
<evidence type="ECO:0000256" key="3">
    <source>
        <dbReference type="PIRSR" id="PIRSR605502-1"/>
    </source>
</evidence>
<sequence length="287" mass="30397">MPFEGLRASTIREKLGRAPDFLDAPWRMLKAGQWTDDTKMMIYQARSIIESGGVDAHDTARKFVEWLQSNDWRGIGRATYASLKRLQAGTDPDESGEEGEMAAGNGVAMRIAPVALVGCMSLDKLREDVRSVGLITHNNSEAIAGGRAVAFAVAGGARGDLEPASLISEAIEFIGPSLVAERLAQASRFLDSGMEAGEATARLGTGGYVVETVASAFFCFLNTPGDFEASVSQAVAGGLDADTTAAVVGAISGAYNGLDAIPERWRRQVENYGGIIKLADGIFELAF</sequence>